<dbReference type="Proteomes" id="UP000237839">
    <property type="component" value="Unassembled WGS sequence"/>
</dbReference>
<dbReference type="Gene3D" id="3.20.20.140">
    <property type="entry name" value="Metal-dependent hydrolases"/>
    <property type="match status" value="1"/>
</dbReference>
<dbReference type="InterPro" id="IPR011059">
    <property type="entry name" value="Metal-dep_hydrolase_composite"/>
</dbReference>
<keyword evidence="3" id="KW-1185">Reference proteome</keyword>
<evidence type="ECO:0000313" key="2">
    <source>
        <dbReference type="EMBL" id="PRC91159.1"/>
    </source>
</evidence>
<dbReference type="InterPro" id="IPR033932">
    <property type="entry name" value="YtcJ-like"/>
</dbReference>
<dbReference type="SUPFAM" id="SSF51556">
    <property type="entry name" value="Metallo-dependent hydrolases"/>
    <property type="match status" value="1"/>
</dbReference>
<accession>A0A2S9GTX6</accession>
<sequence>MTLKPIFSSLTIGTIAVAVLTLTGCANSPNTKQALQADTVYRNGYIYTVDASDSVQQALAVRDGRIMYVGSNDGAEKLIANTTKVIDLKGRMLMPGLIDAHMHPMDGGDGLRGCNLNYEALTITQFQARIQACLDADAGNEPDGWLEVTNWYRQAMLPKGADAVRATLDVLRTKRPIQVQSSDYHSVLANSRAIQLAGINAASKNPEGGSIARDAAGIPTGIFEDEASSLIAAVKPPHPASDAIISANLALGVLRTQGVTTFFDALADEPQLTAFAALQNSGKLTARAYFAPLITTDMASKPADAVAMLQDLAKRFDQGSVNVNPTISVHHAKLFMDGVVQTPAFTAALLKPYFVNQGSETHPNFVPGTLSGQIYLPSDVLNPMMVALAKAGFNPHIHAIGDRAVREALDAVAEMRKQVPDPSIRPGIAHVEVTDPADYSRFAQLNVTPVMSFQWAKPAPDMTDATKDFLGPVRFARMEPEGSLHAAGARIAFGSDWPCDPFNEWFALKVGVTRTNNPALWGKYPGRLNADVGLSRKEVLRAATMNSAYTLHLEKDAGSLEVGKLADLIILDRNFFSIDEEQIANIKVQATIVGGKVVYQADGF</sequence>
<dbReference type="PANTHER" id="PTHR22642">
    <property type="entry name" value="IMIDAZOLONEPROPIONASE"/>
    <property type="match status" value="1"/>
</dbReference>
<dbReference type="GO" id="GO:0016810">
    <property type="term" value="F:hydrolase activity, acting on carbon-nitrogen (but not peptide) bonds"/>
    <property type="evidence" value="ECO:0007669"/>
    <property type="project" value="InterPro"/>
</dbReference>
<dbReference type="Pfam" id="PF07969">
    <property type="entry name" value="Amidohydro_3"/>
    <property type="match status" value="1"/>
</dbReference>
<protein>
    <submittedName>
        <fullName evidence="2">Putative metal-dependent hydrolase with the TIM-barrel fold</fullName>
    </submittedName>
</protein>
<gene>
    <name evidence="2" type="ORF">S2091_4160</name>
</gene>
<comment type="caution">
    <text evidence="2">The sequence shown here is derived from an EMBL/GenBank/DDBJ whole genome shotgun (WGS) entry which is preliminary data.</text>
</comment>
<dbReference type="OrthoDB" id="9031471at2"/>
<dbReference type="Gene3D" id="2.30.40.10">
    <property type="entry name" value="Urease, subunit C, domain 1"/>
    <property type="match status" value="1"/>
</dbReference>
<dbReference type="AlphaFoldDB" id="A0A2S9GTX6"/>
<dbReference type="EMBL" id="PUGF01000028">
    <property type="protein sequence ID" value="PRC91159.1"/>
    <property type="molecule type" value="Genomic_DNA"/>
</dbReference>
<dbReference type="CDD" id="cd01300">
    <property type="entry name" value="YtcJ_like"/>
    <property type="match status" value="1"/>
</dbReference>
<keyword evidence="2" id="KW-0378">Hydrolase</keyword>
<evidence type="ECO:0000259" key="1">
    <source>
        <dbReference type="Pfam" id="PF07969"/>
    </source>
</evidence>
<dbReference type="InterPro" id="IPR032466">
    <property type="entry name" value="Metal_Hydrolase"/>
</dbReference>
<dbReference type="RefSeq" id="WP_105533905.1">
    <property type="nucleotide sequence ID" value="NZ_PUGF01000028.1"/>
</dbReference>
<feature type="domain" description="Amidohydrolase 3" evidence="1">
    <location>
        <begin position="84"/>
        <end position="599"/>
    </location>
</feature>
<dbReference type="SUPFAM" id="SSF51338">
    <property type="entry name" value="Composite domain of metallo-dependent hydrolases"/>
    <property type="match status" value="1"/>
</dbReference>
<name>A0A2S9GTX6_9BURK</name>
<proteinExistence type="predicted"/>
<dbReference type="Gene3D" id="3.10.310.70">
    <property type="match status" value="1"/>
</dbReference>
<evidence type="ECO:0000313" key="3">
    <source>
        <dbReference type="Proteomes" id="UP000237839"/>
    </source>
</evidence>
<reference evidence="2 3" key="1">
    <citation type="submission" date="2018-02" db="EMBL/GenBank/DDBJ databases">
        <title>Solimicrobium silvestre gen. nov., sp. nov., isolated from alpine forest soil.</title>
        <authorList>
            <person name="Margesin R."/>
            <person name="Albuquerque L."/>
            <person name="Zhang D.-C."/>
            <person name="Froufe H.J.C."/>
            <person name="Severino R."/>
            <person name="Roxo I."/>
            <person name="Egas C."/>
            <person name="Da Costa M.S."/>
        </authorList>
    </citation>
    <scope>NUCLEOTIDE SEQUENCE [LARGE SCALE GENOMIC DNA]</scope>
    <source>
        <strain evidence="2 3">S20-91</strain>
    </source>
</reference>
<dbReference type="PROSITE" id="PS51257">
    <property type="entry name" value="PROKAR_LIPOPROTEIN"/>
    <property type="match status" value="1"/>
</dbReference>
<organism evidence="2 3">
    <name type="scientific">Solimicrobium silvestre</name>
    <dbReference type="NCBI Taxonomy" id="2099400"/>
    <lineage>
        <taxon>Bacteria</taxon>
        <taxon>Pseudomonadati</taxon>
        <taxon>Pseudomonadota</taxon>
        <taxon>Betaproteobacteria</taxon>
        <taxon>Burkholderiales</taxon>
        <taxon>Oxalobacteraceae</taxon>
        <taxon>Solimicrobium</taxon>
    </lineage>
</organism>
<dbReference type="PANTHER" id="PTHR22642:SF2">
    <property type="entry name" value="PROTEIN LONG AFTER FAR-RED 3"/>
    <property type="match status" value="1"/>
</dbReference>
<dbReference type="InterPro" id="IPR013108">
    <property type="entry name" value="Amidohydro_3"/>
</dbReference>